<proteinExistence type="predicted"/>
<name>A0A858RE71_9BACT</name>
<accession>A0A858RE71</accession>
<organism evidence="1 2">
    <name type="scientific">Luteolibacter luteus</name>
    <dbReference type="NCBI Taxonomy" id="2728835"/>
    <lineage>
        <taxon>Bacteria</taxon>
        <taxon>Pseudomonadati</taxon>
        <taxon>Verrucomicrobiota</taxon>
        <taxon>Verrucomicrobiia</taxon>
        <taxon>Verrucomicrobiales</taxon>
        <taxon>Verrucomicrobiaceae</taxon>
        <taxon>Luteolibacter</taxon>
    </lineage>
</organism>
<protein>
    <submittedName>
        <fullName evidence="1">Uncharacterized protein</fullName>
    </submittedName>
</protein>
<evidence type="ECO:0000313" key="1">
    <source>
        <dbReference type="EMBL" id="QJE95117.1"/>
    </source>
</evidence>
<dbReference type="AlphaFoldDB" id="A0A858RE71"/>
<reference evidence="1 2" key="1">
    <citation type="submission" date="2020-04" db="EMBL/GenBank/DDBJ databases">
        <title>Luteolibacter sp. G-1-1-1 isolated from soil.</title>
        <authorList>
            <person name="Dahal R.H."/>
        </authorList>
    </citation>
    <scope>NUCLEOTIDE SEQUENCE [LARGE SCALE GENOMIC DNA]</scope>
    <source>
        <strain evidence="1 2">G-1-1-1</strain>
    </source>
</reference>
<sequence>MNDSVKAIETAPGWQTFGATIVPGHRVASGENLDPRFPGGTIRMQIPHFQEMGLDLSSFYPGTINISIAPLHYQVQQAYRTLRAVKWHPTEPAEDFSFFEAELIGSEGMRATGFIYYPHPDTKPEHFQQADVLELLLPHVAGLAYGDVISLRTRTDQILIKEAVTSPQS</sequence>
<gene>
    <name evidence="1" type="ORF">HHL09_04805</name>
</gene>
<dbReference type="KEGG" id="luo:HHL09_04805"/>
<keyword evidence="2" id="KW-1185">Reference proteome</keyword>
<dbReference type="Proteomes" id="UP000501812">
    <property type="component" value="Chromosome"/>
</dbReference>
<evidence type="ECO:0000313" key="2">
    <source>
        <dbReference type="Proteomes" id="UP000501812"/>
    </source>
</evidence>
<dbReference type="EMBL" id="CP051774">
    <property type="protein sequence ID" value="QJE95117.1"/>
    <property type="molecule type" value="Genomic_DNA"/>
</dbReference>